<dbReference type="PANTHER" id="PTHR33542:SF3">
    <property type="entry name" value="SIROHYDROCHLORIN FERROCHELATASE, CHLOROPLASTIC"/>
    <property type="match status" value="1"/>
</dbReference>
<dbReference type="Gene3D" id="3.40.50.1400">
    <property type="match status" value="1"/>
</dbReference>
<gene>
    <name evidence="3" type="ORF">GTP90_20650</name>
</gene>
<keyword evidence="2" id="KW-0456">Lyase</keyword>
<sequence length="129" mass="13649">MTKQALILFAHGARAASWAAPFERLRELTQARTPGVRVSLAFLELMTPQLPALVAELTADGITQITVVPVFLGQGGHVLRDLPLMIDQLRIDHPQVGINVVGAAGENAAVLNALADYCVDSLSAQAAPD</sequence>
<dbReference type="GO" id="GO:0046872">
    <property type="term" value="F:metal ion binding"/>
    <property type="evidence" value="ECO:0007669"/>
    <property type="project" value="UniProtKB-KW"/>
</dbReference>
<dbReference type="Proteomes" id="UP000447355">
    <property type="component" value="Unassembled WGS sequence"/>
</dbReference>
<dbReference type="RefSeq" id="WP_161085303.1">
    <property type="nucleotide sequence ID" value="NZ_WWCX01000042.1"/>
</dbReference>
<dbReference type="SUPFAM" id="SSF53800">
    <property type="entry name" value="Chelatase"/>
    <property type="match status" value="1"/>
</dbReference>
<protein>
    <submittedName>
        <fullName evidence="3">Cobalamin biosynthesis protein CbiX</fullName>
    </submittedName>
</protein>
<organism evidence="3 4">
    <name type="scientific">Duganella vulcania</name>
    <dbReference type="NCBI Taxonomy" id="2692166"/>
    <lineage>
        <taxon>Bacteria</taxon>
        <taxon>Pseudomonadati</taxon>
        <taxon>Pseudomonadota</taxon>
        <taxon>Betaproteobacteria</taxon>
        <taxon>Burkholderiales</taxon>
        <taxon>Oxalobacteraceae</taxon>
        <taxon>Telluria group</taxon>
        <taxon>Duganella</taxon>
    </lineage>
</organism>
<dbReference type="AlphaFoldDB" id="A0A845GUR7"/>
<evidence type="ECO:0000256" key="2">
    <source>
        <dbReference type="ARBA" id="ARBA00023239"/>
    </source>
</evidence>
<comment type="caution">
    <text evidence="3">The sequence shown here is derived from an EMBL/GenBank/DDBJ whole genome shotgun (WGS) entry which is preliminary data.</text>
</comment>
<evidence type="ECO:0000313" key="3">
    <source>
        <dbReference type="EMBL" id="MYM96279.1"/>
    </source>
</evidence>
<reference evidence="3" key="1">
    <citation type="submission" date="2019-12" db="EMBL/GenBank/DDBJ databases">
        <title>Novel species isolated from a subtropical stream in China.</title>
        <authorList>
            <person name="Lu H."/>
        </authorList>
    </citation>
    <scope>NUCLEOTIDE SEQUENCE [LARGE SCALE GENOMIC DNA]</scope>
    <source>
        <strain evidence="3">FT81W</strain>
    </source>
</reference>
<dbReference type="InterPro" id="IPR002762">
    <property type="entry name" value="CbiX-like"/>
</dbReference>
<dbReference type="PANTHER" id="PTHR33542">
    <property type="entry name" value="SIROHYDROCHLORIN FERROCHELATASE, CHLOROPLASTIC"/>
    <property type="match status" value="1"/>
</dbReference>
<dbReference type="InterPro" id="IPR050963">
    <property type="entry name" value="Sirohydro_Cobaltochel/CbiX"/>
</dbReference>
<evidence type="ECO:0000313" key="4">
    <source>
        <dbReference type="Proteomes" id="UP000447355"/>
    </source>
</evidence>
<name>A0A845GUR7_9BURK</name>
<proteinExistence type="predicted"/>
<evidence type="ECO:0000256" key="1">
    <source>
        <dbReference type="ARBA" id="ARBA00022723"/>
    </source>
</evidence>
<dbReference type="GO" id="GO:0016829">
    <property type="term" value="F:lyase activity"/>
    <property type="evidence" value="ECO:0007669"/>
    <property type="project" value="UniProtKB-KW"/>
</dbReference>
<dbReference type="Pfam" id="PF01903">
    <property type="entry name" value="CbiX"/>
    <property type="match status" value="1"/>
</dbReference>
<dbReference type="CDD" id="cd03416">
    <property type="entry name" value="CbiX_SirB_N"/>
    <property type="match status" value="1"/>
</dbReference>
<dbReference type="EMBL" id="WWCX01000042">
    <property type="protein sequence ID" value="MYM96279.1"/>
    <property type="molecule type" value="Genomic_DNA"/>
</dbReference>
<keyword evidence="1" id="KW-0479">Metal-binding</keyword>
<accession>A0A845GUR7</accession>